<proteinExistence type="predicted"/>
<accession>A0ABT3LBF4</accession>
<keyword evidence="2" id="KW-0808">Transferase</keyword>
<keyword evidence="3" id="KW-1185">Reference proteome</keyword>
<protein>
    <submittedName>
        <fullName evidence="2">Class I SAM-dependent methyltransferase</fullName>
    </submittedName>
</protein>
<dbReference type="InterPro" id="IPR041698">
    <property type="entry name" value="Methyltransf_25"/>
</dbReference>
<dbReference type="SUPFAM" id="SSF53335">
    <property type="entry name" value="S-adenosyl-L-methionine-dependent methyltransferases"/>
    <property type="match status" value="1"/>
</dbReference>
<comment type="caution">
    <text evidence="2">The sequence shown here is derived from an EMBL/GenBank/DDBJ whole genome shotgun (WGS) entry which is preliminary data.</text>
</comment>
<gene>
    <name evidence="2" type="ORF">K4A83_21620</name>
</gene>
<dbReference type="InterPro" id="IPR050508">
    <property type="entry name" value="Methyltransf_Superfamily"/>
</dbReference>
<name>A0ABT3LBF4_9CYAN</name>
<keyword evidence="2" id="KW-0489">Methyltransferase</keyword>
<dbReference type="PANTHER" id="PTHR42912">
    <property type="entry name" value="METHYLTRANSFERASE"/>
    <property type="match status" value="1"/>
</dbReference>
<dbReference type="GO" id="GO:0008168">
    <property type="term" value="F:methyltransferase activity"/>
    <property type="evidence" value="ECO:0007669"/>
    <property type="project" value="UniProtKB-KW"/>
</dbReference>
<dbReference type="GO" id="GO:0032259">
    <property type="term" value="P:methylation"/>
    <property type="evidence" value="ECO:0007669"/>
    <property type="project" value="UniProtKB-KW"/>
</dbReference>
<evidence type="ECO:0000313" key="2">
    <source>
        <dbReference type="EMBL" id="MCW6038840.1"/>
    </source>
</evidence>
<evidence type="ECO:0000259" key="1">
    <source>
        <dbReference type="Pfam" id="PF13649"/>
    </source>
</evidence>
<feature type="domain" description="Methyltransferase" evidence="1">
    <location>
        <begin position="200"/>
        <end position="297"/>
    </location>
</feature>
<dbReference type="Gene3D" id="3.40.50.150">
    <property type="entry name" value="Vaccinia Virus protein VP39"/>
    <property type="match status" value="1"/>
</dbReference>
<dbReference type="CDD" id="cd02440">
    <property type="entry name" value="AdoMet_MTases"/>
    <property type="match status" value="1"/>
</dbReference>
<organism evidence="2 3">
    <name type="scientific">Spirulina subsalsa FACHB-351</name>
    <dbReference type="NCBI Taxonomy" id="234711"/>
    <lineage>
        <taxon>Bacteria</taxon>
        <taxon>Bacillati</taxon>
        <taxon>Cyanobacteriota</taxon>
        <taxon>Cyanophyceae</taxon>
        <taxon>Spirulinales</taxon>
        <taxon>Spirulinaceae</taxon>
        <taxon>Spirulina</taxon>
    </lineage>
</organism>
<dbReference type="EMBL" id="JAIHOM010000189">
    <property type="protein sequence ID" value="MCW6038840.1"/>
    <property type="molecule type" value="Genomic_DNA"/>
</dbReference>
<reference evidence="2 3" key="1">
    <citation type="submission" date="2021-08" db="EMBL/GenBank/DDBJ databases">
        <title>Draft genome sequence of Spirulina subsalsa with high tolerance to salinity and hype-accumulation of phycocyanin.</title>
        <authorList>
            <person name="Pei H."/>
            <person name="Jiang L."/>
        </authorList>
    </citation>
    <scope>NUCLEOTIDE SEQUENCE [LARGE SCALE GENOMIC DNA]</scope>
    <source>
        <strain evidence="2 3">FACHB-351</strain>
    </source>
</reference>
<dbReference type="RefSeq" id="WP_265266773.1">
    <property type="nucleotide sequence ID" value="NZ_JAIHOM010000189.1"/>
</dbReference>
<dbReference type="InterPro" id="IPR029063">
    <property type="entry name" value="SAM-dependent_MTases_sf"/>
</dbReference>
<evidence type="ECO:0000313" key="3">
    <source>
        <dbReference type="Proteomes" id="UP001526426"/>
    </source>
</evidence>
<sequence length="365" mass="42611">MASTSNLVPQLAIPDLFGKLAYQTFQQTKNALSLAHKMTASRLTEWVLPEAWHQPLQELSPELLSTLKQMNDDLMERDWEDAQQGVYPQSLLFESQWDDFLRYYPQVWLEMGKVWQRLPQKNYQHFDPEIETQGYPKYYLQNFHHQPNGYLSDRSAELYDLQVELLFNGCANAMRRRILAPLKSELTANFAHLLPQQIRVLDVACGTGYTLRALRATLPKASLFGLDLSPAYLRRANQLLSQFPGELPQLVQGKGEELPYLDQYFHAVTSVFLFHELPGKIRQQVIEEAFRVLKPNGVFIICDSMQAVDRPDFTPMMENFPTLYHEPYYRHYIHDDLQLRLEQAGFTDIRIENHLVSKYWIARRG</sequence>
<dbReference type="Proteomes" id="UP001526426">
    <property type="component" value="Unassembled WGS sequence"/>
</dbReference>
<dbReference type="Pfam" id="PF13649">
    <property type="entry name" value="Methyltransf_25"/>
    <property type="match status" value="1"/>
</dbReference>